<dbReference type="Gene3D" id="3.40.630.30">
    <property type="match status" value="1"/>
</dbReference>
<proteinExistence type="predicted"/>
<dbReference type="GO" id="GO:0016747">
    <property type="term" value="F:acyltransferase activity, transferring groups other than amino-acyl groups"/>
    <property type="evidence" value="ECO:0007669"/>
    <property type="project" value="InterPro"/>
</dbReference>
<keyword evidence="2" id="KW-0012">Acyltransferase</keyword>
<evidence type="ECO:0000256" key="1">
    <source>
        <dbReference type="ARBA" id="ARBA00022679"/>
    </source>
</evidence>
<dbReference type="RefSeq" id="WP_030225773.1">
    <property type="nucleotide sequence ID" value="NZ_CP024985.1"/>
</dbReference>
<evidence type="ECO:0000256" key="2">
    <source>
        <dbReference type="ARBA" id="ARBA00023315"/>
    </source>
</evidence>
<dbReference type="InterPro" id="IPR016181">
    <property type="entry name" value="Acyl_CoA_acyltransferase"/>
</dbReference>
<keyword evidence="1 3" id="KW-0808">Transferase</keyword>
<keyword evidence="4" id="KW-1185">Reference proteome</keyword>
<accession>A0A2K8PCS1</accession>
<dbReference type="AlphaFoldDB" id="A0A2K8PCS1"/>
<reference evidence="3 4" key="1">
    <citation type="submission" date="2017-11" db="EMBL/GenBank/DDBJ databases">
        <title>Complete genome sequence of Streptomyces lavendulae subsp. lavendulae CCM 3239 (formerly 'Streptomyces aureofaciens CCM 3239'), the producer of the angucycline-type antibiotic auricin.</title>
        <authorList>
            <person name="Busche T."/>
            <person name="Novakova R."/>
            <person name="Al'Dilaimi A."/>
            <person name="Homerova D."/>
            <person name="Feckova L."/>
            <person name="Rezuchova B."/>
            <person name="Mingyar E."/>
            <person name="Csolleiova D."/>
            <person name="Bekeova C."/>
            <person name="Winkler A."/>
            <person name="Sevcikova B."/>
            <person name="Kalinowski J."/>
            <person name="Kormanec J."/>
            <person name="Ruckert C."/>
        </authorList>
    </citation>
    <scope>NUCLEOTIDE SEQUENCE [LARGE SCALE GENOMIC DNA]</scope>
    <source>
        <strain evidence="3 4">CCM 3239</strain>
    </source>
</reference>
<organism evidence="3 4">
    <name type="scientific">Streptomyces lavendulae subsp. lavendulae</name>
    <dbReference type="NCBI Taxonomy" id="58340"/>
    <lineage>
        <taxon>Bacteria</taxon>
        <taxon>Bacillati</taxon>
        <taxon>Actinomycetota</taxon>
        <taxon>Actinomycetes</taxon>
        <taxon>Kitasatosporales</taxon>
        <taxon>Streptomycetaceae</taxon>
        <taxon>Streptomyces</taxon>
    </lineage>
</organism>
<dbReference type="InterPro" id="IPR000182">
    <property type="entry name" value="GNAT_dom"/>
</dbReference>
<dbReference type="CDD" id="cd04301">
    <property type="entry name" value="NAT_SF"/>
    <property type="match status" value="1"/>
</dbReference>
<dbReference type="KEGG" id="slx:SLAV_13365"/>
<dbReference type="Pfam" id="PF00583">
    <property type="entry name" value="Acetyltransf_1"/>
    <property type="match status" value="1"/>
</dbReference>
<dbReference type="Proteomes" id="UP000231791">
    <property type="component" value="Chromosome"/>
</dbReference>
<evidence type="ECO:0000313" key="4">
    <source>
        <dbReference type="Proteomes" id="UP000231791"/>
    </source>
</evidence>
<dbReference type="EMBL" id="CP024985">
    <property type="protein sequence ID" value="ATZ24531.1"/>
    <property type="molecule type" value="Genomic_DNA"/>
</dbReference>
<dbReference type="OrthoDB" id="3376052at2"/>
<dbReference type="SUPFAM" id="SSF55729">
    <property type="entry name" value="Acyl-CoA N-acyltransferases (Nat)"/>
    <property type="match status" value="1"/>
</dbReference>
<dbReference type="InterPro" id="IPR050832">
    <property type="entry name" value="Bact_Acetyltransf"/>
</dbReference>
<protein>
    <submittedName>
        <fullName evidence="3">Acetyltransferase (GNAT) family protein</fullName>
    </submittedName>
</protein>
<dbReference type="PROSITE" id="PS51186">
    <property type="entry name" value="GNAT"/>
    <property type="match status" value="1"/>
</dbReference>
<evidence type="ECO:0000313" key="3">
    <source>
        <dbReference type="EMBL" id="ATZ24531.1"/>
    </source>
</evidence>
<name>A0A2K8PCS1_STRLA</name>
<dbReference type="PANTHER" id="PTHR43877">
    <property type="entry name" value="AMINOALKYLPHOSPHONATE N-ACETYLTRANSFERASE-RELATED-RELATED"/>
    <property type="match status" value="1"/>
</dbReference>
<sequence>MSTDLRILPVAADDERAVRDWHDVHNLIIPPDALTLDEVRERAVRNRLDVAYLGDTLVGCATLRPPTPDNDGTATVIARILPAHRRRGLGTAFYAHVLERARALSPAAVETIVLESNQDGLRFALAHGFTETERYLLPGDTVAYLTLRLP</sequence>
<gene>
    <name evidence="3" type="ORF">SLAV_13365</name>
</gene>
<dbReference type="GeneID" id="49383729"/>